<dbReference type="Pfam" id="PF07081">
    <property type="entry name" value="DUF1349"/>
    <property type="match status" value="1"/>
</dbReference>
<proteinExistence type="predicted"/>
<evidence type="ECO:0000256" key="3">
    <source>
        <dbReference type="SAM" id="SignalP"/>
    </source>
</evidence>
<feature type="chain" id="PRO_5044213253" evidence="3">
    <location>
        <begin position="29"/>
        <end position="580"/>
    </location>
</feature>
<dbReference type="InterPro" id="IPR009784">
    <property type="entry name" value="DUF1349"/>
</dbReference>
<feature type="domain" description="Fibronectin type-III" evidence="4">
    <location>
        <begin position="287"/>
        <end position="393"/>
    </location>
</feature>
<keyword evidence="1" id="KW-1015">Disulfide bond</keyword>
<dbReference type="AlphaFoldDB" id="A0AB39IKH5"/>
<accession>A0AB39IKH5</accession>
<protein>
    <submittedName>
        <fullName evidence="5">DUF1349 domain-containing protein</fullName>
    </submittedName>
</protein>
<feature type="region of interest" description="Disordered" evidence="2">
    <location>
        <begin position="32"/>
        <end position="64"/>
    </location>
</feature>
<dbReference type="InterPro" id="IPR036116">
    <property type="entry name" value="FN3_sf"/>
</dbReference>
<evidence type="ECO:0000256" key="2">
    <source>
        <dbReference type="SAM" id="MobiDB-lite"/>
    </source>
</evidence>
<dbReference type="Gene3D" id="2.60.40.10">
    <property type="entry name" value="Immunoglobulins"/>
    <property type="match status" value="1"/>
</dbReference>
<dbReference type="EMBL" id="CP162411">
    <property type="protein sequence ID" value="XDL16304.1"/>
    <property type="molecule type" value="Genomic_DNA"/>
</dbReference>
<dbReference type="PANTHER" id="PTHR44170:SF6">
    <property type="entry name" value="CONTACTIN"/>
    <property type="match status" value="1"/>
</dbReference>
<dbReference type="SMART" id="SM00060">
    <property type="entry name" value="FN3"/>
    <property type="match status" value="1"/>
</dbReference>
<organism evidence="5">
    <name type="scientific">Dickeya oryzae</name>
    <dbReference type="NCBI Taxonomy" id="1240404"/>
    <lineage>
        <taxon>Bacteria</taxon>
        <taxon>Pseudomonadati</taxon>
        <taxon>Pseudomonadota</taxon>
        <taxon>Gammaproteobacteria</taxon>
        <taxon>Enterobacterales</taxon>
        <taxon>Pectobacteriaceae</taxon>
        <taxon>Dickeya</taxon>
    </lineage>
</organism>
<evidence type="ECO:0000256" key="1">
    <source>
        <dbReference type="ARBA" id="ARBA00023157"/>
    </source>
</evidence>
<gene>
    <name evidence="5" type="ORF">LF923_0008740</name>
</gene>
<evidence type="ECO:0000313" key="5">
    <source>
        <dbReference type="EMBL" id="XDL16304.1"/>
    </source>
</evidence>
<name>A0AB39IKH5_9GAMM</name>
<sequence length="580" mass="62269">MKTPRSRLSRRRFSALLGGLFFSAYGFADDTPPTVDTQRSADTVASSSTSAPSTSTLNTSTLNNSAFDKGDQDLSYPKINGLYQRPATSGVTLVGDNDGEANKYVEPVKGSKEGKYLLLHAGEHLTLTGQGYFLMHWELNYFNHGGTLLADNAPLVTTSQGFIKKVALTGRYAPDYPLDGAPGRSAVWNAGIQTSTGNPLVPFSVGAPAGNGEIMPSLWLNEIFYLDGTATLTQREGPVDYDISITPLTLADVNNRLAATRYRINATTLRDGISLDPYTGADKPPASPDSLTAGVISSSVVQLDWNDGSDNERGFVVEYSYAGTFGEGSYDTTPHHYDAGAVYTSAKSLGPNATSIEVGTLEPNTTYAFRVKAYNQAGDSAYSNVVTVTTPPAAALSSNWTQQDIGKTDTPGSASEDHDVIALQAHNGDMWAESDSVHFVYQKLKGDGSITARLIDLRYSDPYAKAGVMMRNTLSDSSAYMLTGYIASSGAMSQWRSKEASATGSRGRFAKSENGSQPTWLRLTRDGNAFISEVSSDGQSWTTLNKVINQNMNDTLYVGLALSSRHNNGKVSFDNVSIER</sequence>
<dbReference type="GO" id="GO:0098609">
    <property type="term" value="P:cell-cell adhesion"/>
    <property type="evidence" value="ECO:0007669"/>
    <property type="project" value="TreeGrafter"/>
</dbReference>
<reference evidence="5" key="1">
    <citation type="submission" date="2024-07" db="EMBL/GenBank/DDBJ databases">
        <authorList>
            <person name="Pedron J."/>
        </authorList>
    </citation>
    <scope>NUCLEOTIDE SEQUENCE</scope>
    <source>
        <strain evidence="5">A642-S2-A17</strain>
    </source>
</reference>
<dbReference type="InterPro" id="IPR013783">
    <property type="entry name" value="Ig-like_fold"/>
</dbReference>
<keyword evidence="3" id="KW-0732">Signal</keyword>
<dbReference type="GO" id="GO:0016020">
    <property type="term" value="C:membrane"/>
    <property type="evidence" value="ECO:0007669"/>
    <property type="project" value="UniProtKB-SubCell"/>
</dbReference>
<dbReference type="SUPFAM" id="SSF49265">
    <property type="entry name" value="Fibronectin type III"/>
    <property type="match status" value="1"/>
</dbReference>
<dbReference type="PANTHER" id="PTHR44170">
    <property type="entry name" value="PROTEIN SIDEKICK"/>
    <property type="match status" value="1"/>
</dbReference>
<dbReference type="Gene3D" id="2.60.120.200">
    <property type="match status" value="1"/>
</dbReference>
<dbReference type="PROSITE" id="PS50853">
    <property type="entry name" value="FN3"/>
    <property type="match status" value="1"/>
</dbReference>
<feature type="compositionally biased region" description="Low complexity" evidence="2">
    <location>
        <begin position="40"/>
        <end position="64"/>
    </location>
</feature>
<dbReference type="InterPro" id="IPR003961">
    <property type="entry name" value="FN3_dom"/>
</dbReference>
<dbReference type="Pfam" id="PF00041">
    <property type="entry name" value="fn3"/>
    <property type="match status" value="1"/>
</dbReference>
<feature type="signal peptide" evidence="3">
    <location>
        <begin position="1"/>
        <end position="28"/>
    </location>
</feature>
<dbReference type="RefSeq" id="WP_226099449.1">
    <property type="nucleotide sequence ID" value="NZ_CP162411.1"/>
</dbReference>
<evidence type="ECO:0000259" key="4">
    <source>
        <dbReference type="PROSITE" id="PS50853"/>
    </source>
</evidence>
<dbReference type="CDD" id="cd00063">
    <property type="entry name" value="FN3"/>
    <property type="match status" value="1"/>
</dbReference>